<evidence type="ECO:0000256" key="3">
    <source>
        <dbReference type="SAM" id="SignalP"/>
    </source>
</evidence>
<reference evidence="5" key="2">
    <citation type="submission" date="2025-08" db="UniProtKB">
        <authorList>
            <consortium name="RefSeq"/>
        </authorList>
    </citation>
    <scope>IDENTIFICATION</scope>
    <source>
        <tissue evidence="5">Leaf</tissue>
    </source>
</reference>
<evidence type="ECO:0000256" key="2">
    <source>
        <dbReference type="ARBA" id="ARBA00022729"/>
    </source>
</evidence>
<dbReference type="InterPro" id="IPR001087">
    <property type="entry name" value="GDSL"/>
</dbReference>
<dbReference type="PANTHER" id="PTHR45642:SF139">
    <property type="entry name" value="SGNH HYDROLASE-TYPE ESTERASE DOMAIN-CONTAINING PROTEIN"/>
    <property type="match status" value="1"/>
</dbReference>
<dbReference type="InterPro" id="IPR035669">
    <property type="entry name" value="SGNH_plant_lipase-like"/>
</dbReference>
<dbReference type="Proteomes" id="UP000813463">
    <property type="component" value="Chromosome 1"/>
</dbReference>
<dbReference type="GO" id="GO:0016788">
    <property type="term" value="F:hydrolase activity, acting on ester bonds"/>
    <property type="evidence" value="ECO:0007669"/>
    <property type="project" value="InterPro"/>
</dbReference>
<dbReference type="FunFam" id="3.40.50.1110:FF:000003">
    <property type="entry name" value="GDSL esterase/lipase APG"/>
    <property type="match status" value="1"/>
</dbReference>
<comment type="similarity">
    <text evidence="1">Belongs to the 'GDSL' lipolytic enzyme family.</text>
</comment>
<dbReference type="PANTHER" id="PTHR45642">
    <property type="entry name" value="GDSL ESTERASE/LIPASE EXL3"/>
    <property type="match status" value="1"/>
</dbReference>
<dbReference type="Pfam" id="PF00657">
    <property type="entry name" value="Lipase_GDSL"/>
    <property type="match status" value="1"/>
</dbReference>
<sequence>MAIKLTTMMTTLTFLLLLTTTIFATTLAATQPVSAVYVFGDSTVDPGNNNYIRTALFRANHQPYGEDFPEKVPTGRFSDGRIAPDYIAKSLGLKDLIPAYLNRSVSDSELLTGVSFASAGSGLDDLTVDFTHALDLTAQMRNFEEAVKRMERYAGQAQTNWTVENAMFLISVGSNDMLINYFDLPTRALTNSPSSYSDFLISRLQSFIQSVYKVGARKLAVAGLPPLGCLPIQVSVGSIFPSLHWLQRVCVDQQNSDAVVYNEKLQSLVNWLQSQYPNARFAYADIYNPLFDMITRPHSYGFQRTLEGCCGTGILESGSLCNTAVLTCPNPATYVFWDSIHPTQAAHNLLANALTDNVIPKLLN</sequence>
<dbReference type="InterPro" id="IPR050592">
    <property type="entry name" value="GDSL_lipolytic_enzyme"/>
</dbReference>
<dbReference type="OrthoDB" id="1600564at2759"/>
<dbReference type="SUPFAM" id="SSF52266">
    <property type="entry name" value="SGNH hydrolase"/>
    <property type="match status" value="1"/>
</dbReference>
<reference evidence="4" key="1">
    <citation type="journal article" date="2021" name="Nat. Commun.">
        <title>Genomic analyses provide insights into spinach domestication and the genetic basis of agronomic traits.</title>
        <authorList>
            <person name="Cai X."/>
            <person name="Sun X."/>
            <person name="Xu C."/>
            <person name="Sun H."/>
            <person name="Wang X."/>
            <person name="Ge C."/>
            <person name="Zhang Z."/>
            <person name="Wang Q."/>
            <person name="Fei Z."/>
            <person name="Jiao C."/>
            <person name="Wang Q."/>
        </authorList>
    </citation>
    <scope>NUCLEOTIDE SEQUENCE [LARGE SCALE GENOMIC DNA]</scope>
    <source>
        <strain evidence="4">cv. Varoflay</strain>
    </source>
</reference>
<dbReference type="KEGG" id="soe:110781877"/>
<dbReference type="GeneID" id="110781877"/>
<protein>
    <submittedName>
        <fullName evidence="5">GDSL esterase/lipase At2g40250</fullName>
    </submittedName>
</protein>
<keyword evidence="4" id="KW-1185">Reference proteome</keyword>
<accession>A0A9R0I2U3</accession>
<evidence type="ECO:0000313" key="5">
    <source>
        <dbReference type="RefSeq" id="XP_021841621.1"/>
    </source>
</evidence>
<dbReference type="CDD" id="cd01837">
    <property type="entry name" value="SGNH_plant_lipase_like"/>
    <property type="match status" value="1"/>
</dbReference>
<feature type="chain" id="PRO_5040465938" evidence="3">
    <location>
        <begin position="25"/>
        <end position="364"/>
    </location>
</feature>
<dbReference type="InterPro" id="IPR036514">
    <property type="entry name" value="SGNH_hydro_sf"/>
</dbReference>
<proteinExistence type="inferred from homology"/>
<name>A0A9R0I2U3_SPIOL</name>
<organism evidence="4 5">
    <name type="scientific">Spinacia oleracea</name>
    <name type="common">Spinach</name>
    <dbReference type="NCBI Taxonomy" id="3562"/>
    <lineage>
        <taxon>Eukaryota</taxon>
        <taxon>Viridiplantae</taxon>
        <taxon>Streptophyta</taxon>
        <taxon>Embryophyta</taxon>
        <taxon>Tracheophyta</taxon>
        <taxon>Spermatophyta</taxon>
        <taxon>Magnoliopsida</taxon>
        <taxon>eudicotyledons</taxon>
        <taxon>Gunneridae</taxon>
        <taxon>Pentapetalae</taxon>
        <taxon>Caryophyllales</taxon>
        <taxon>Chenopodiaceae</taxon>
        <taxon>Chenopodioideae</taxon>
        <taxon>Anserineae</taxon>
        <taxon>Spinacia</taxon>
    </lineage>
</organism>
<feature type="signal peptide" evidence="3">
    <location>
        <begin position="1"/>
        <end position="24"/>
    </location>
</feature>
<dbReference type="AlphaFoldDB" id="A0A9R0I2U3"/>
<keyword evidence="2 3" id="KW-0732">Signal</keyword>
<dbReference type="RefSeq" id="XP_021841621.1">
    <property type="nucleotide sequence ID" value="XM_021985929.2"/>
</dbReference>
<evidence type="ECO:0000313" key="4">
    <source>
        <dbReference type="Proteomes" id="UP000813463"/>
    </source>
</evidence>
<evidence type="ECO:0000256" key="1">
    <source>
        <dbReference type="ARBA" id="ARBA00008668"/>
    </source>
</evidence>
<dbReference type="Gene3D" id="3.40.50.1110">
    <property type="entry name" value="SGNH hydrolase"/>
    <property type="match status" value="1"/>
</dbReference>
<gene>
    <name evidence="5" type="primary">LOC110781877</name>
</gene>